<evidence type="ECO:0000313" key="2">
    <source>
        <dbReference type="EMBL" id="TDR46658.1"/>
    </source>
</evidence>
<gene>
    <name evidence="2" type="ORF">DFR29_103194</name>
</gene>
<protein>
    <submittedName>
        <fullName evidence="2">Uncharacterized protein</fullName>
    </submittedName>
</protein>
<keyword evidence="3" id="KW-1185">Reference proteome</keyword>
<dbReference type="Gene3D" id="1.25.40.10">
    <property type="entry name" value="Tetratricopeptide repeat domain"/>
    <property type="match status" value="1"/>
</dbReference>
<dbReference type="PROSITE" id="PS51257">
    <property type="entry name" value="PROKAR_LIPOPROTEIN"/>
    <property type="match status" value="1"/>
</dbReference>
<dbReference type="EMBL" id="SNZH01000003">
    <property type="protein sequence ID" value="TDR46658.1"/>
    <property type="molecule type" value="Genomic_DNA"/>
</dbReference>
<comment type="caution">
    <text evidence="2">The sequence shown here is derived from an EMBL/GenBank/DDBJ whole genome shotgun (WGS) entry which is preliminary data.</text>
</comment>
<proteinExistence type="predicted"/>
<evidence type="ECO:0000256" key="1">
    <source>
        <dbReference type="SAM" id="MobiDB-lite"/>
    </source>
</evidence>
<feature type="region of interest" description="Disordered" evidence="1">
    <location>
        <begin position="28"/>
        <end position="88"/>
    </location>
</feature>
<accession>A0A4R6Z4P6</accession>
<sequence>MRALPAAIAVLLGLACGYAYTRYTAPGDRGQAATGASDSPAGNASADSATRTPRRGPRTIASAASDSAARLRELPQPPLPPATASWSPLQDSLRRRAEAGDAAAAAEWLQRDSRCYSMNAISLRDDSTELPTRNFVQAVSSASPRFQSLDPGLPELAAIADEDERRKALGSLQQRLRDECRDYAPQPPSVRYALAEMAARLGSDKDFWRFINEPPLVANYSRDVEQAIDWARRAPLMVQERARSGDADAAYALGLAYAIDNAREMPDLRLPPQYLAAAIGNDPLQAYRWLNLYLRGNADPDRAAVAQQLIARVGAQLSAEQRAQAQQWSP</sequence>
<organism evidence="2 3">
    <name type="scientific">Tahibacter aquaticus</name>
    <dbReference type="NCBI Taxonomy" id="520092"/>
    <lineage>
        <taxon>Bacteria</taxon>
        <taxon>Pseudomonadati</taxon>
        <taxon>Pseudomonadota</taxon>
        <taxon>Gammaproteobacteria</taxon>
        <taxon>Lysobacterales</taxon>
        <taxon>Rhodanobacteraceae</taxon>
        <taxon>Tahibacter</taxon>
    </lineage>
</organism>
<evidence type="ECO:0000313" key="3">
    <source>
        <dbReference type="Proteomes" id="UP000295293"/>
    </source>
</evidence>
<dbReference type="Proteomes" id="UP000295293">
    <property type="component" value="Unassembled WGS sequence"/>
</dbReference>
<name>A0A4R6Z4P6_9GAMM</name>
<dbReference type="InterPro" id="IPR011990">
    <property type="entry name" value="TPR-like_helical_dom_sf"/>
</dbReference>
<dbReference type="OrthoDB" id="9780310at2"/>
<dbReference type="RefSeq" id="WP_133817792.1">
    <property type="nucleotide sequence ID" value="NZ_SNZH01000003.1"/>
</dbReference>
<dbReference type="AlphaFoldDB" id="A0A4R6Z4P6"/>
<reference evidence="2 3" key="1">
    <citation type="submission" date="2019-03" db="EMBL/GenBank/DDBJ databases">
        <title>Genomic Encyclopedia of Type Strains, Phase IV (KMG-IV): sequencing the most valuable type-strain genomes for metagenomic binning, comparative biology and taxonomic classification.</title>
        <authorList>
            <person name="Goeker M."/>
        </authorList>
    </citation>
    <scope>NUCLEOTIDE SEQUENCE [LARGE SCALE GENOMIC DNA]</scope>
    <source>
        <strain evidence="2 3">DSM 21667</strain>
    </source>
</reference>
<feature type="compositionally biased region" description="Polar residues" evidence="1">
    <location>
        <begin position="34"/>
        <end position="51"/>
    </location>
</feature>